<dbReference type="InterPro" id="IPR011032">
    <property type="entry name" value="GroES-like_sf"/>
</dbReference>
<evidence type="ECO:0000256" key="1">
    <source>
        <dbReference type="ARBA" id="ARBA00008072"/>
    </source>
</evidence>
<evidence type="ECO:0000313" key="4">
    <source>
        <dbReference type="EMBL" id="KAJ9139116.1"/>
    </source>
</evidence>
<dbReference type="EMBL" id="JANBVO010000027">
    <property type="protein sequence ID" value="KAJ9139116.1"/>
    <property type="molecule type" value="Genomic_DNA"/>
</dbReference>
<protein>
    <submittedName>
        <fullName evidence="4">Polyketide synthase, enoylreductase</fullName>
    </submittedName>
</protein>
<reference evidence="4" key="1">
    <citation type="submission" date="2022-07" db="EMBL/GenBank/DDBJ databases">
        <title>Fungi with potential for degradation of polypropylene.</title>
        <authorList>
            <person name="Gostincar C."/>
        </authorList>
    </citation>
    <scope>NUCLEOTIDE SEQUENCE</scope>
    <source>
        <strain evidence="4">EXF-13308</strain>
    </source>
</reference>
<evidence type="ECO:0000313" key="5">
    <source>
        <dbReference type="Proteomes" id="UP001174694"/>
    </source>
</evidence>
<dbReference type="InterPro" id="IPR036291">
    <property type="entry name" value="NAD(P)-bd_dom_sf"/>
</dbReference>
<dbReference type="PANTHER" id="PTHR45348:SF2">
    <property type="entry name" value="ZINC-TYPE ALCOHOL DEHYDROGENASE-LIKE PROTEIN C2E1P3.01"/>
    <property type="match status" value="1"/>
</dbReference>
<dbReference type="CDD" id="cd08249">
    <property type="entry name" value="enoyl_reductase_like"/>
    <property type="match status" value="1"/>
</dbReference>
<dbReference type="GO" id="GO:0016651">
    <property type="term" value="F:oxidoreductase activity, acting on NAD(P)H"/>
    <property type="evidence" value="ECO:0007669"/>
    <property type="project" value="InterPro"/>
</dbReference>
<dbReference type="Gene3D" id="3.90.180.10">
    <property type="entry name" value="Medium-chain alcohol dehydrogenases, catalytic domain"/>
    <property type="match status" value="1"/>
</dbReference>
<feature type="domain" description="Enoyl reductase (ER)" evidence="3">
    <location>
        <begin position="13"/>
        <end position="381"/>
    </location>
</feature>
<evidence type="ECO:0000256" key="2">
    <source>
        <dbReference type="ARBA" id="ARBA00023002"/>
    </source>
</evidence>
<gene>
    <name evidence="4" type="ORF">NKR23_g8001</name>
</gene>
<proteinExistence type="inferred from homology"/>
<dbReference type="SUPFAM" id="SSF50129">
    <property type="entry name" value="GroES-like"/>
    <property type="match status" value="1"/>
</dbReference>
<dbReference type="AlphaFoldDB" id="A0AA38VD20"/>
<name>A0AA38VD20_9PEZI</name>
<dbReference type="Gene3D" id="3.40.50.720">
    <property type="entry name" value="NAD(P)-binding Rossmann-like Domain"/>
    <property type="match status" value="1"/>
</dbReference>
<keyword evidence="5" id="KW-1185">Reference proteome</keyword>
<dbReference type="PANTHER" id="PTHR45348">
    <property type="entry name" value="HYPOTHETICAL OXIDOREDUCTASE (EUROFUNG)"/>
    <property type="match status" value="1"/>
</dbReference>
<accession>A0AA38VD20</accession>
<keyword evidence="2" id="KW-0560">Oxidoreductase</keyword>
<dbReference type="SMART" id="SM00829">
    <property type="entry name" value="PKS_ER"/>
    <property type="match status" value="1"/>
</dbReference>
<dbReference type="Proteomes" id="UP001174694">
    <property type="component" value="Unassembled WGS sequence"/>
</dbReference>
<comment type="similarity">
    <text evidence="1">Belongs to the zinc-containing alcohol dehydrogenase family.</text>
</comment>
<comment type="caution">
    <text evidence="4">The sequence shown here is derived from an EMBL/GenBank/DDBJ whole genome shotgun (WGS) entry which is preliminary data.</text>
</comment>
<dbReference type="Pfam" id="PF08240">
    <property type="entry name" value="ADH_N"/>
    <property type="match status" value="1"/>
</dbReference>
<organism evidence="4 5">
    <name type="scientific">Pleurostoma richardsiae</name>
    <dbReference type="NCBI Taxonomy" id="41990"/>
    <lineage>
        <taxon>Eukaryota</taxon>
        <taxon>Fungi</taxon>
        <taxon>Dikarya</taxon>
        <taxon>Ascomycota</taxon>
        <taxon>Pezizomycotina</taxon>
        <taxon>Sordariomycetes</taxon>
        <taxon>Sordariomycetidae</taxon>
        <taxon>Calosphaeriales</taxon>
        <taxon>Pleurostomataceae</taxon>
        <taxon>Pleurostoma</taxon>
    </lineage>
</organism>
<dbReference type="InterPro" id="IPR047122">
    <property type="entry name" value="Trans-enoyl_RdTase-like"/>
</dbReference>
<sequence>MSPTNSAAWLVARSARPLEVKPAPYAAPGPGQIVIRNAAVAVNPVDWGKQVLGDLMQPYIRYPFVLGADVAGEVVEVGAGVTRFKPGDRVLGLALGAAPAVNSAAEGAFQRYTVVRAHLAAAIPESVSYEQACVLPLTLSTAAYGLFHKDLLGLDPPTIPPRPSAAPAGDAAGGRAVIVTGGASSVGCSAIQLAVAAGYQVYTTASPHNAAYLARLGAARVFDYHSAAWPADMAAELRDRPVAGALAIGNGSVEGCMEVLRLCGGGTNKFVAYAGFPLPDALPTTALGKVALVGSTAWWMGATAVRSAVRGVRSRFVDCKELHEEDSVVSKLVFDDFLPRALVEGQFVPAPEPLVVGEGLDKIQEAMDVQQKGVSAKKVVVSLPLETHA</sequence>
<dbReference type="InterPro" id="IPR013154">
    <property type="entry name" value="ADH-like_N"/>
</dbReference>
<dbReference type="SUPFAM" id="SSF51735">
    <property type="entry name" value="NAD(P)-binding Rossmann-fold domains"/>
    <property type="match status" value="1"/>
</dbReference>
<dbReference type="InterPro" id="IPR020843">
    <property type="entry name" value="ER"/>
</dbReference>
<evidence type="ECO:0000259" key="3">
    <source>
        <dbReference type="SMART" id="SM00829"/>
    </source>
</evidence>